<dbReference type="KEGG" id="fpf:DCC35_20195"/>
<evidence type="ECO:0008006" key="4">
    <source>
        <dbReference type="Google" id="ProtNLM"/>
    </source>
</evidence>
<dbReference type="AlphaFoldDB" id="A0A4D7JQF2"/>
<evidence type="ECO:0000313" key="3">
    <source>
        <dbReference type="Proteomes" id="UP000298616"/>
    </source>
</evidence>
<dbReference type="RefSeq" id="WP_137092481.1">
    <property type="nucleotide sequence ID" value="NZ_CP028923.1"/>
</dbReference>
<evidence type="ECO:0000256" key="1">
    <source>
        <dbReference type="SAM" id="SignalP"/>
    </source>
</evidence>
<keyword evidence="3" id="KW-1185">Reference proteome</keyword>
<feature type="signal peptide" evidence="1">
    <location>
        <begin position="1"/>
        <end position="19"/>
    </location>
</feature>
<evidence type="ECO:0000313" key="2">
    <source>
        <dbReference type="EMBL" id="QCK16887.1"/>
    </source>
</evidence>
<dbReference type="OrthoDB" id="1187383at2"/>
<dbReference type="Proteomes" id="UP000298616">
    <property type="component" value="Chromosome"/>
</dbReference>
<proteinExistence type="predicted"/>
<organism evidence="2 3">
    <name type="scientific">Mangrovivirga cuniculi</name>
    <dbReference type="NCBI Taxonomy" id="2715131"/>
    <lineage>
        <taxon>Bacteria</taxon>
        <taxon>Pseudomonadati</taxon>
        <taxon>Bacteroidota</taxon>
        <taxon>Cytophagia</taxon>
        <taxon>Cytophagales</taxon>
        <taxon>Mangrovivirgaceae</taxon>
        <taxon>Mangrovivirga</taxon>
    </lineage>
</organism>
<dbReference type="EMBL" id="CP028923">
    <property type="protein sequence ID" value="QCK16887.1"/>
    <property type="molecule type" value="Genomic_DNA"/>
</dbReference>
<gene>
    <name evidence="2" type="ORF">DCC35_20195</name>
</gene>
<reference evidence="2 3" key="1">
    <citation type="submission" date="2018-04" db="EMBL/GenBank/DDBJ databases">
        <title>Complete genome uncultured novel isolate.</title>
        <authorList>
            <person name="Merlino G."/>
        </authorList>
    </citation>
    <scope>NUCLEOTIDE SEQUENCE [LARGE SCALE GENOMIC DNA]</scope>
    <source>
        <strain evidence="3">R1DC9</strain>
    </source>
</reference>
<protein>
    <recommendedName>
        <fullName evidence="4">Lipocalin-like domain-containing protein</fullName>
    </recommendedName>
</protein>
<accession>A0A4D7JQF2</accession>
<keyword evidence="1" id="KW-0732">Signal</keyword>
<name>A0A4D7JQF2_9BACT</name>
<feature type="chain" id="PRO_5020802800" description="Lipocalin-like domain-containing protein" evidence="1">
    <location>
        <begin position="20"/>
        <end position="220"/>
    </location>
</feature>
<sequence>MKFKLTFLLIVFSAAILSAQNSELIGLWEVNKVSVGDRDMTPIAKWSRINGDGTYQTGNGWLQNGAGLWSFNKEVSQLSFKDYYNPIDPFGPFAVEIKDDEMVWSRMEEDMKVKVYLTRIKDLPRSHADALIGRWKATGENEESENMFLRWDRVYVKRSDNGNKTGYWIPHAHRAEVGFVSHDQSEPHKYYEIKINNDELTLTGVSDEVKGDVLTYIRIK</sequence>